<dbReference type="Gene3D" id="2.40.10.10">
    <property type="entry name" value="Trypsin-like serine proteases"/>
    <property type="match status" value="3"/>
</dbReference>
<sequence length="513" mass="55747">MQSVENTCCVVSVLNADTGKRLSCSGTIIRRAGIVICSGLLFRFLEKDGCFSSNQTVTLSGSTGRKLDIRVDYYEPYVGMNECAAEPCVSLPVNPVSSHSAELLMLANCPEFRSAIENVFRESDEWSLTEGEDSEVRSLDVLSWFAVLGVPHWKSDSVVPYVTSDTLRKGCTVIACGSPFGSMCPDLFMSTLSKGIVSNLFGEDNVVILTDARCLPGTEGGGVFVKEGRLVYLFGLIVAPLCWKSSDWIGLSLVCSFHVILRNIRQSAVCTRALQESLKHISSKAHRQLFYENQATHPTVALVEVGHLWGSGILYKHLVLTCRHVVDGKSVAIVKVYVSGRFHTMTGKVVFSTKAASPYDIAVIQLNTAPPHESIPRFAFFFKPGEDVVVVGYGAFGSTCGPSVTSGILSRVVSHRSQPVMLQTTCAVQAGASGGAVVRADTGELLGLVSSNTRDFVAKVTYPHLNFSIPLTVLEPLLNRFATTGDAKVFEELNRVDEGVRTVWRLQNTQSRL</sequence>
<dbReference type="InterPro" id="IPR009003">
    <property type="entry name" value="Peptidase_S1_PA"/>
</dbReference>
<keyword evidence="1" id="KW-0576">Peroxisome</keyword>
<keyword evidence="1" id="KW-0720">Serine protease</keyword>
<comment type="subcellular location">
    <subcellularLocation>
        <location evidence="1">Peroxisome</location>
    </subcellularLocation>
</comment>
<gene>
    <name evidence="2" type="ORF">ACEWY4_021360</name>
</gene>
<comment type="PTM">
    <text evidence="1">The full-lengh TYSND1 is the active the proteolytic processing of PTS1- and PTS2-proteins and in self-cleavage, and intermolecular self-cleavage of TYSND1 down-regulates its protease activity.</text>
</comment>
<dbReference type="PANTHER" id="PTHR21004">
    <property type="entry name" value="SERINE PROTEASE-RELATED"/>
    <property type="match status" value="1"/>
</dbReference>
<dbReference type="EC" id="3.4.21.-" evidence="1"/>
<dbReference type="GO" id="GO:0006508">
    <property type="term" value="P:proteolysis"/>
    <property type="evidence" value="ECO:0007669"/>
    <property type="project" value="UniProtKB-KW"/>
</dbReference>
<dbReference type="AlphaFoldDB" id="A0ABD1J8T3"/>
<evidence type="ECO:0000313" key="3">
    <source>
        <dbReference type="Proteomes" id="UP001591681"/>
    </source>
</evidence>
<accession>A0ABD1J8T3</accession>
<comment type="caution">
    <text evidence="2">The sequence shown here is derived from an EMBL/GenBank/DDBJ whole genome shotgun (WGS) entry which is preliminary data.</text>
</comment>
<keyword evidence="3" id="KW-1185">Reference proteome</keyword>
<keyword evidence="1" id="KW-0645">Protease</keyword>
<evidence type="ECO:0000313" key="2">
    <source>
        <dbReference type="EMBL" id="KAL2083587.1"/>
    </source>
</evidence>
<organism evidence="2 3">
    <name type="scientific">Coilia grayii</name>
    <name type="common">Gray's grenadier anchovy</name>
    <dbReference type="NCBI Taxonomy" id="363190"/>
    <lineage>
        <taxon>Eukaryota</taxon>
        <taxon>Metazoa</taxon>
        <taxon>Chordata</taxon>
        <taxon>Craniata</taxon>
        <taxon>Vertebrata</taxon>
        <taxon>Euteleostomi</taxon>
        <taxon>Actinopterygii</taxon>
        <taxon>Neopterygii</taxon>
        <taxon>Teleostei</taxon>
        <taxon>Clupei</taxon>
        <taxon>Clupeiformes</taxon>
        <taxon>Clupeoidei</taxon>
        <taxon>Engraulidae</taxon>
        <taxon>Coilinae</taxon>
        <taxon>Coilia</taxon>
    </lineage>
</organism>
<proteinExistence type="inferred from homology"/>
<evidence type="ECO:0000256" key="1">
    <source>
        <dbReference type="PIRNR" id="PIRNR037989"/>
    </source>
</evidence>
<dbReference type="PANTHER" id="PTHR21004:SF0">
    <property type="entry name" value="PEROXISOMAL LEADER PEPTIDE-PROCESSING PROTEASE"/>
    <property type="match status" value="1"/>
</dbReference>
<reference evidence="2 3" key="1">
    <citation type="submission" date="2024-09" db="EMBL/GenBank/DDBJ databases">
        <title>A chromosome-level genome assembly of Gray's grenadier anchovy, Coilia grayii.</title>
        <authorList>
            <person name="Fu Z."/>
        </authorList>
    </citation>
    <scope>NUCLEOTIDE SEQUENCE [LARGE SCALE GENOMIC DNA]</scope>
    <source>
        <strain evidence="2">G4</strain>
        <tissue evidence="2">Muscle</tissue>
    </source>
</reference>
<dbReference type="EMBL" id="JBHFQA010000018">
    <property type="protein sequence ID" value="KAL2083587.1"/>
    <property type="molecule type" value="Genomic_DNA"/>
</dbReference>
<dbReference type="GO" id="GO:0005777">
    <property type="term" value="C:peroxisome"/>
    <property type="evidence" value="ECO:0007669"/>
    <property type="project" value="UniProtKB-SubCell"/>
</dbReference>
<keyword evidence="1" id="KW-0378">Hydrolase</keyword>
<dbReference type="Proteomes" id="UP001591681">
    <property type="component" value="Unassembled WGS sequence"/>
</dbReference>
<dbReference type="InterPro" id="IPR043504">
    <property type="entry name" value="Peptidase_S1_PA_chymotrypsin"/>
</dbReference>
<comment type="similarity">
    <text evidence="1">Belongs to the peptidase S1B family.</text>
</comment>
<dbReference type="InterPro" id="IPR039245">
    <property type="entry name" value="TYSND1/DEG15"/>
</dbReference>
<dbReference type="GO" id="GO:0008236">
    <property type="term" value="F:serine-type peptidase activity"/>
    <property type="evidence" value="ECO:0007669"/>
    <property type="project" value="UniProtKB-KW"/>
</dbReference>
<comment type="function">
    <text evidence="1">Peroxisomal protease that mediates both the removal of the leader peptide from proteins containing a PTS2 target sequence and processes several PTS1-containing proteins. Catalyzes the processing of PTS1-proteins involved in the peroxisomal beta-oxidation of fatty acids.</text>
</comment>
<dbReference type="SUPFAM" id="SSF50494">
    <property type="entry name" value="Trypsin-like serine proteases"/>
    <property type="match status" value="2"/>
</dbReference>
<protein>
    <recommendedName>
        <fullName evidence="1">Peroxisomal leader peptide-processing protease</fullName>
        <ecNumber evidence="1">3.4.21.-</ecNumber>
    </recommendedName>
</protein>
<dbReference type="Pfam" id="PF13365">
    <property type="entry name" value="Trypsin_2"/>
    <property type="match status" value="1"/>
</dbReference>
<name>A0ABD1J8T3_9TELE</name>